<accession>A0A844GA75</accession>
<comment type="caution">
    <text evidence="1">The sequence shown here is derived from an EMBL/GenBank/DDBJ whole genome shotgun (WGS) entry which is preliminary data.</text>
</comment>
<dbReference type="EMBL" id="WLYX01000001">
    <property type="protein sequence ID" value="MTD32682.1"/>
    <property type="molecule type" value="Genomic_DNA"/>
</dbReference>
<gene>
    <name evidence="1" type="ORF">GKE73_03320</name>
</gene>
<dbReference type="GO" id="GO:0090313">
    <property type="term" value="P:regulation of protein targeting to membrane"/>
    <property type="evidence" value="ECO:0007669"/>
    <property type="project" value="TreeGrafter"/>
</dbReference>
<dbReference type="Proteomes" id="UP000446658">
    <property type="component" value="Unassembled WGS sequence"/>
</dbReference>
<dbReference type="InterPro" id="IPR008023">
    <property type="entry name" value="DUF748"/>
</dbReference>
<dbReference type="InterPro" id="IPR052894">
    <property type="entry name" value="AsmA-related"/>
</dbReference>
<name>A0A844GA75_9NEIS</name>
<proteinExistence type="predicted"/>
<reference evidence="1 2" key="1">
    <citation type="submission" date="2019-11" db="EMBL/GenBank/DDBJ databases">
        <title>Draft genome sequence of Paludibacterium sp. dN18-1.</title>
        <authorList>
            <person name="Im W.-T."/>
        </authorList>
    </citation>
    <scope>NUCLEOTIDE SEQUENCE [LARGE SCALE GENOMIC DNA]</scope>
    <source>
        <strain evidence="2">dN 18-1</strain>
    </source>
</reference>
<protein>
    <submittedName>
        <fullName evidence="1">DUF748 domain-containing protein</fullName>
    </submittedName>
</protein>
<keyword evidence="2" id="KW-1185">Reference proteome</keyword>
<evidence type="ECO:0000313" key="2">
    <source>
        <dbReference type="Proteomes" id="UP000446658"/>
    </source>
</evidence>
<dbReference type="PANTHER" id="PTHR30441:SF8">
    <property type="entry name" value="DUF748 DOMAIN-CONTAINING PROTEIN"/>
    <property type="match status" value="1"/>
</dbReference>
<evidence type="ECO:0000313" key="1">
    <source>
        <dbReference type="EMBL" id="MTD32682.1"/>
    </source>
</evidence>
<dbReference type="AlphaFoldDB" id="A0A844GA75"/>
<dbReference type="GO" id="GO:0005886">
    <property type="term" value="C:plasma membrane"/>
    <property type="evidence" value="ECO:0007669"/>
    <property type="project" value="TreeGrafter"/>
</dbReference>
<dbReference type="PANTHER" id="PTHR30441">
    <property type="entry name" value="DUF748 DOMAIN-CONTAINING PROTEIN"/>
    <property type="match status" value="1"/>
</dbReference>
<organism evidence="1 2">
    <name type="scientific">Paludibacterium denitrificans</name>
    <dbReference type="NCBI Taxonomy" id="2675226"/>
    <lineage>
        <taxon>Bacteria</taxon>
        <taxon>Pseudomonadati</taxon>
        <taxon>Pseudomonadota</taxon>
        <taxon>Betaproteobacteria</taxon>
        <taxon>Neisseriales</taxon>
        <taxon>Chromobacteriaceae</taxon>
        <taxon>Paludibacterium</taxon>
    </lineage>
</organism>
<dbReference type="Pfam" id="PF05359">
    <property type="entry name" value="DUF748"/>
    <property type="match status" value="1"/>
</dbReference>
<sequence length="574" mass="61218">MAVSSKLGSGTLSAQLALDLAKAAVQGRVTAAGVPLSPVAPYALATTPLKLSDGTLSANLAVAASARNWQVNGQAGINRFKLQEPGQRKPLLGWRQLAVNGLAVQGQPLNVAVREVRLIDPSARLILDAQRQLNVVKLFSGKSAASSKPAAAVVKTATTPVTAPPAAVAPVRQSTPGHTVPVNVRTVRVQGGNVEFADLGMNPNFATHMHRLRGSIQGLSSLPGRRGTVTLDGDVDRYGDVRVRGSLAPLAVTDDTDITLAFRNIPLNSLNPYSMTFLGWKINDGRLTVDLRYLLQQRQLKGQNRVVIDTIQLGDEIPDYKGPHLPLRLAVALLEDSDGRIDLELPVSGNLDDPHFSYGKVIWHAFTNIITKVVTAPFRALGALFGGEGFDDIRFIAGEAAVSPPEREKLDKVAGVMAKRPKMLLQLAGGFDPVVDSKELARARIDRAILQVVSRGVAADEPLPVPDLADPAIQAAVKTVFGQRVGRMRLMTWTLNPRAPSGAATARALHDEMLAKEGVDNTALQALAHARAENAKRVLLRADNTLAERISVLPPVKAKAGQDGVPLEVKLATR</sequence>